<evidence type="ECO:0000256" key="9">
    <source>
        <dbReference type="ARBA" id="ARBA00035611"/>
    </source>
</evidence>
<dbReference type="AlphaFoldDB" id="A0A2A9DTM7"/>
<feature type="transmembrane region" description="Helical" evidence="11">
    <location>
        <begin position="390"/>
        <end position="408"/>
    </location>
</feature>
<dbReference type="GO" id="GO:0022857">
    <property type="term" value="F:transmembrane transporter activity"/>
    <property type="evidence" value="ECO:0007669"/>
    <property type="project" value="InterPro"/>
</dbReference>
<comment type="caution">
    <text evidence="12">The sequence shown here is derived from an EMBL/GenBank/DDBJ whole genome shotgun (WGS) entry which is preliminary data.</text>
</comment>
<dbReference type="RefSeq" id="WP_098406463.1">
    <property type="nucleotide sequence ID" value="NZ_PDJE01000001.1"/>
</dbReference>
<evidence type="ECO:0000256" key="5">
    <source>
        <dbReference type="ARBA" id="ARBA00022597"/>
    </source>
</evidence>
<evidence type="ECO:0000256" key="6">
    <source>
        <dbReference type="ARBA" id="ARBA00022692"/>
    </source>
</evidence>
<feature type="transmembrane region" description="Helical" evidence="11">
    <location>
        <begin position="76"/>
        <end position="96"/>
    </location>
</feature>
<evidence type="ECO:0000256" key="10">
    <source>
        <dbReference type="ARBA" id="ARBA00035686"/>
    </source>
</evidence>
<dbReference type="CDD" id="cd06579">
    <property type="entry name" value="TM_PBP1_transp_AraH_like"/>
    <property type="match status" value="1"/>
</dbReference>
<evidence type="ECO:0000313" key="12">
    <source>
        <dbReference type="EMBL" id="PFG29944.1"/>
    </source>
</evidence>
<dbReference type="Proteomes" id="UP000221369">
    <property type="component" value="Unassembled WGS sequence"/>
</dbReference>
<feature type="transmembrane region" description="Helical" evidence="11">
    <location>
        <begin position="44"/>
        <end position="64"/>
    </location>
</feature>
<keyword evidence="4" id="KW-0997">Cell inner membrane</keyword>
<keyword evidence="6 11" id="KW-0812">Transmembrane</keyword>
<evidence type="ECO:0000256" key="4">
    <source>
        <dbReference type="ARBA" id="ARBA00022519"/>
    </source>
</evidence>
<dbReference type="PANTHER" id="PTHR32196:SF32">
    <property type="entry name" value="XYLOSE TRANSPORT SYSTEM PERMEASE PROTEIN XYLH"/>
    <property type="match status" value="1"/>
</dbReference>
<evidence type="ECO:0000313" key="13">
    <source>
        <dbReference type="Proteomes" id="UP000221369"/>
    </source>
</evidence>
<keyword evidence="13" id="KW-1185">Reference proteome</keyword>
<feature type="transmembrane region" description="Helical" evidence="11">
    <location>
        <begin position="155"/>
        <end position="174"/>
    </location>
</feature>
<evidence type="ECO:0000256" key="1">
    <source>
        <dbReference type="ARBA" id="ARBA00004651"/>
    </source>
</evidence>
<keyword evidence="5 12" id="KW-0762">Sugar transport</keyword>
<comment type="subcellular location">
    <subcellularLocation>
        <location evidence="1">Cell membrane</location>
        <topology evidence="1">Multi-pass membrane protein</topology>
    </subcellularLocation>
</comment>
<keyword evidence="2" id="KW-0813">Transport</keyword>
<keyword evidence="3" id="KW-1003">Cell membrane</keyword>
<dbReference type="GO" id="GO:0005886">
    <property type="term" value="C:plasma membrane"/>
    <property type="evidence" value="ECO:0007669"/>
    <property type="project" value="UniProtKB-SubCell"/>
</dbReference>
<evidence type="ECO:0000256" key="2">
    <source>
        <dbReference type="ARBA" id="ARBA00022448"/>
    </source>
</evidence>
<feature type="transmembrane region" description="Helical" evidence="11">
    <location>
        <begin position="367"/>
        <end position="384"/>
    </location>
</feature>
<comment type="function">
    <text evidence="9">Part of the binding-protein-dependent transport system for D-xylose. Probably responsible for the translocation of the substrate across the membrane.</text>
</comment>
<feature type="transmembrane region" description="Helical" evidence="11">
    <location>
        <begin position="233"/>
        <end position="254"/>
    </location>
</feature>
<sequence length="419" mass="43560">MRTKTDTRGPATVATDLADERLLQRDGVRGVIQLGIDRVRGGELGPLPIIVGLVVIWSIFQALNPVFLSPANLVNLLMQSAALGVIALGVACVLLLGEIDLSVGSVSGLSAAVLAVTMVNLQWPTIVSLLAAVATGCLIGLVYSAVYVRFGVPSFVITLAGLLAFLGLQLWVLGPEGTINLPYDSFIVWFGQLAFVPKWLSYVLSVGVGVAFLAARLRTAQRRRAADLSATPFGYILAQAIALTVLIVAVVWYLNQARGVGWMFVLFGALVFTVQYALRRTKWGRSVFAIGGNREAARRAGINVSGIIVSVFVLGSSLAALGGTLAAGRLAAAAQSSGGGDVNLNAIAAAVIGGTSLFGGRGSAYSALLGVIVIQSISSGLTLLNLDSSFRYMITGAVLLLAVILDAASRKSRAAHGRG</sequence>
<name>A0A2A9DTM7_9MICO</name>
<evidence type="ECO:0000256" key="8">
    <source>
        <dbReference type="ARBA" id="ARBA00023136"/>
    </source>
</evidence>
<feature type="transmembrane region" description="Helical" evidence="11">
    <location>
        <begin position="186"/>
        <end position="213"/>
    </location>
</feature>
<dbReference type="EMBL" id="PDJE01000001">
    <property type="protein sequence ID" value="PFG29944.1"/>
    <property type="molecule type" value="Genomic_DNA"/>
</dbReference>
<gene>
    <name evidence="12" type="ORF">ATJ78_0863</name>
</gene>
<evidence type="ECO:0000256" key="3">
    <source>
        <dbReference type="ARBA" id="ARBA00022475"/>
    </source>
</evidence>
<feature type="transmembrane region" description="Helical" evidence="11">
    <location>
        <begin position="260"/>
        <end position="279"/>
    </location>
</feature>
<evidence type="ECO:0000256" key="7">
    <source>
        <dbReference type="ARBA" id="ARBA00022989"/>
    </source>
</evidence>
<protein>
    <recommendedName>
        <fullName evidence="10">Xylose transport system permease protein XylH</fullName>
    </recommendedName>
</protein>
<keyword evidence="7 11" id="KW-1133">Transmembrane helix</keyword>
<evidence type="ECO:0000256" key="11">
    <source>
        <dbReference type="SAM" id="Phobius"/>
    </source>
</evidence>
<keyword evidence="8 11" id="KW-0472">Membrane</keyword>
<reference evidence="12 13" key="1">
    <citation type="submission" date="2017-10" db="EMBL/GenBank/DDBJ databases">
        <title>Sequencing the genomes of 1000 actinobacteria strains.</title>
        <authorList>
            <person name="Klenk H.-P."/>
        </authorList>
    </citation>
    <scope>NUCLEOTIDE SEQUENCE [LARGE SCALE GENOMIC DNA]</scope>
    <source>
        <strain evidence="12 13">DSM 21798</strain>
    </source>
</reference>
<dbReference type="PANTHER" id="PTHR32196">
    <property type="entry name" value="ABC TRANSPORTER PERMEASE PROTEIN YPHD-RELATED-RELATED"/>
    <property type="match status" value="1"/>
</dbReference>
<organism evidence="12 13">
    <name type="scientific">Paramicrobacterium agarici</name>
    <dbReference type="NCBI Taxonomy" id="630514"/>
    <lineage>
        <taxon>Bacteria</taxon>
        <taxon>Bacillati</taxon>
        <taxon>Actinomycetota</taxon>
        <taxon>Actinomycetes</taxon>
        <taxon>Micrococcales</taxon>
        <taxon>Microbacteriaceae</taxon>
        <taxon>Paramicrobacterium</taxon>
    </lineage>
</organism>
<dbReference type="Pfam" id="PF02653">
    <property type="entry name" value="BPD_transp_2"/>
    <property type="match status" value="1"/>
</dbReference>
<dbReference type="InterPro" id="IPR001851">
    <property type="entry name" value="ABC_transp_permease"/>
</dbReference>
<proteinExistence type="predicted"/>
<feature type="transmembrane region" description="Helical" evidence="11">
    <location>
        <begin position="129"/>
        <end position="148"/>
    </location>
</feature>
<feature type="transmembrane region" description="Helical" evidence="11">
    <location>
        <begin position="300"/>
        <end position="322"/>
    </location>
</feature>
<feature type="transmembrane region" description="Helical" evidence="11">
    <location>
        <begin position="103"/>
        <end position="123"/>
    </location>
</feature>
<accession>A0A2A9DTM7</accession>
<feature type="transmembrane region" description="Helical" evidence="11">
    <location>
        <begin position="342"/>
        <end position="360"/>
    </location>
</feature>